<organism evidence="1 2">
    <name type="scientific">Methanocorpusculum vombati</name>
    <dbReference type="NCBI Taxonomy" id="3002864"/>
    <lineage>
        <taxon>Archaea</taxon>
        <taxon>Methanobacteriati</taxon>
        <taxon>Methanobacteriota</taxon>
        <taxon>Stenosarchaea group</taxon>
        <taxon>Methanomicrobia</taxon>
        <taxon>Methanomicrobiales</taxon>
        <taxon>Methanocorpusculaceae</taxon>
        <taxon>Methanocorpusculum</taxon>
    </lineage>
</organism>
<protein>
    <submittedName>
        <fullName evidence="1">Uncharacterized protein</fullName>
    </submittedName>
</protein>
<gene>
    <name evidence="1" type="ORF">O0S09_09685</name>
</gene>
<name>A0ABT4IP41_9EURY</name>
<evidence type="ECO:0000313" key="2">
    <source>
        <dbReference type="Proteomes" id="UP001141336"/>
    </source>
</evidence>
<sequence length="161" mass="17452">MKCRMLLLLALTLAVFTAAPASAIVADSLTIEIQENGDAEVEVSYTLSWLEKLGVLLKVGDPAIYIQKACNDYGQGKATLLSSDMSGASLRIERVASIDNRTYTTPAIDFTQAETILQSYPIIAQILTIDLSPTVTNIIFPDGNTTTYHDQILIPATTRTI</sequence>
<dbReference type="Proteomes" id="UP001141336">
    <property type="component" value="Unassembled WGS sequence"/>
</dbReference>
<keyword evidence="2" id="KW-1185">Reference proteome</keyword>
<evidence type="ECO:0000313" key="1">
    <source>
        <dbReference type="EMBL" id="MCZ0863515.1"/>
    </source>
</evidence>
<comment type="caution">
    <text evidence="1">The sequence shown here is derived from an EMBL/GenBank/DDBJ whole genome shotgun (WGS) entry which is preliminary data.</text>
</comment>
<proteinExistence type="predicted"/>
<reference evidence="1" key="1">
    <citation type="submission" date="2022-12" db="EMBL/GenBank/DDBJ databases">
        <title>Isolation and characterisation of novel Methanocorpusculum spp. from native Australian herbivores indicates the genus is ancestrally host-associated.</title>
        <authorList>
            <person name="Volmer J.G."/>
            <person name="Soo R.M."/>
            <person name="Evans P.N."/>
            <person name="Hoedt E.C."/>
            <person name="Astorga Alsina A.L."/>
            <person name="Woodcroft B.J."/>
            <person name="Tyson G.W."/>
            <person name="Hugenholtz P."/>
            <person name="Morrison M."/>
        </authorList>
    </citation>
    <scope>NUCLEOTIDE SEQUENCE</scope>
    <source>
        <strain evidence="1">CW153</strain>
    </source>
</reference>
<dbReference type="EMBL" id="JAPTGC010000028">
    <property type="protein sequence ID" value="MCZ0863515.1"/>
    <property type="molecule type" value="Genomic_DNA"/>
</dbReference>
<accession>A0ABT4IP41</accession>